<keyword evidence="2" id="KW-1185">Reference proteome</keyword>
<evidence type="ECO:0000313" key="1">
    <source>
        <dbReference type="EMBL" id="GBP88145.1"/>
    </source>
</evidence>
<proteinExistence type="predicted"/>
<reference evidence="1 2" key="1">
    <citation type="journal article" date="2019" name="Commun. Biol.">
        <title>The bagworm genome reveals a unique fibroin gene that provides high tensile strength.</title>
        <authorList>
            <person name="Kono N."/>
            <person name="Nakamura H."/>
            <person name="Ohtoshi R."/>
            <person name="Tomita M."/>
            <person name="Numata K."/>
            <person name="Arakawa K."/>
        </authorList>
    </citation>
    <scope>NUCLEOTIDE SEQUENCE [LARGE SCALE GENOMIC DNA]</scope>
</reference>
<dbReference type="AlphaFoldDB" id="A0A4C1ZNM5"/>
<accession>A0A4C1ZNM5</accession>
<protein>
    <submittedName>
        <fullName evidence="1">Uncharacterized protein</fullName>
    </submittedName>
</protein>
<dbReference type="EMBL" id="BGZK01001909">
    <property type="protein sequence ID" value="GBP88145.1"/>
    <property type="molecule type" value="Genomic_DNA"/>
</dbReference>
<organism evidence="1 2">
    <name type="scientific">Eumeta variegata</name>
    <name type="common">Bagworm moth</name>
    <name type="synonym">Eumeta japonica</name>
    <dbReference type="NCBI Taxonomy" id="151549"/>
    <lineage>
        <taxon>Eukaryota</taxon>
        <taxon>Metazoa</taxon>
        <taxon>Ecdysozoa</taxon>
        <taxon>Arthropoda</taxon>
        <taxon>Hexapoda</taxon>
        <taxon>Insecta</taxon>
        <taxon>Pterygota</taxon>
        <taxon>Neoptera</taxon>
        <taxon>Endopterygota</taxon>
        <taxon>Lepidoptera</taxon>
        <taxon>Glossata</taxon>
        <taxon>Ditrysia</taxon>
        <taxon>Tineoidea</taxon>
        <taxon>Psychidae</taxon>
        <taxon>Oiketicinae</taxon>
        <taxon>Eumeta</taxon>
    </lineage>
</organism>
<name>A0A4C1ZNM5_EUMVA</name>
<comment type="caution">
    <text evidence="1">The sequence shown here is derived from an EMBL/GenBank/DDBJ whole genome shotgun (WGS) entry which is preliminary data.</text>
</comment>
<dbReference type="Proteomes" id="UP000299102">
    <property type="component" value="Unassembled WGS sequence"/>
</dbReference>
<sequence length="133" mass="13887">MQRPTGLLSSNDDDDALQIRLEVDQCGGRTKRASPSAVGCFPSSSSSFFSVGCCSPRATVRCAAAAVLAASDAVPPPPPVRPICRGHPTAGDPPSELLCYFSTSIPVGFSGIPSLDLESVLRPPRKDTLSNEK</sequence>
<gene>
    <name evidence="1" type="ORF">EVAR_59679_1</name>
</gene>
<evidence type="ECO:0000313" key="2">
    <source>
        <dbReference type="Proteomes" id="UP000299102"/>
    </source>
</evidence>